<comment type="function">
    <text evidence="7">Catalyzes the conversion of long-chain fatty acids to their active form acyl-CoAs for both synthesis of cellular lipids, and degradation via beta-oxidation.</text>
</comment>
<dbReference type="GO" id="GO:0005524">
    <property type="term" value="F:ATP binding"/>
    <property type="evidence" value="ECO:0007669"/>
    <property type="project" value="UniProtKB-KW"/>
</dbReference>
<keyword evidence="5 7" id="KW-0067">ATP-binding</keyword>
<dbReference type="SUPFAM" id="SSF52833">
    <property type="entry name" value="Thioredoxin-like"/>
    <property type="match status" value="1"/>
</dbReference>
<evidence type="ECO:0000313" key="11">
    <source>
        <dbReference type="EMBL" id="KAF0714139.1"/>
    </source>
</evidence>
<comment type="similarity">
    <text evidence="1 7">Belongs to the ATP-dependent AMP-binding enzyme family.</text>
</comment>
<name>A0A485KG54_9STRA</name>
<dbReference type="PROSITE" id="PS51352">
    <property type="entry name" value="THIOREDOXIN_2"/>
    <property type="match status" value="1"/>
</dbReference>
<evidence type="ECO:0000313" key="13">
    <source>
        <dbReference type="Proteomes" id="UP000332933"/>
    </source>
</evidence>
<dbReference type="InterPro" id="IPR036249">
    <property type="entry name" value="Thioredoxin-like_sf"/>
</dbReference>
<keyword evidence="8" id="KW-0812">Transmembrane</keyword>
<dbReference type="EMBL" id="VJMH01000858">
    <property type="protein sequence ID" value="KAF0714139.1"/>
    <property type="molecule type" value="Genomic_DNA"/>
</dbReference>
<keyword evidence="4 7" id="KW-0276">Fatty acid metabolism</keyword>
<keyword evidence="7" id="KW-0443">Lipid metabolism</keyword>
<evidence type="ECO:0000256" key="3">
    <source>
        <dbReference type="ARBA" id="ARBA00022741"/>
    </source>
</evidence>
<dbReference type="InterPro" id="IPR000873">
    <property type="entry name" value="AMP-dep_synth/lig_dom"/>
</dbReference>
<accession>A0A485KG54</accession>
<dbReference type="AlphaFoldDB" id="A0A485KG54"/>
<comment type="catalytic activity">
    <reaction evidence="7">
        <text>a long-chain fatty acid + ATP + CoA = a long-chain fatty acyl-CoA + AMP + diphosphate</text>
        <dbReference type="Rhea" id="RHEA:15421"/>
        <dbReference type="ChEBI" id="CHEBI:30616"/>
        <dbReference type="ChEBI" id="CHEBI:33019"/>
        <dbReference type="ChEBI" id="CHEBI:57287"/>
        <dbReference type="ChEBI" id="CHEBI:57560"/>
        <dbReference type="ChEBI" id="CHEBI:83139"/>
        <dbReference type="ChEBI" id="CHEBI:456215"/>
        <dbReference type="EC" id="6.2.1.3"/>
    </reaction>
</comment>
<dbReference type="GO" id="GO:0004467">
    <property type="term" value="F:long-chain fatty acid-CoA ligase activity"/>
    <property type="evidence" value="ECO:0007669"/>
    <property type="project" value="UniProtKB-EC"/>
</dbReference>
<evidence type="ECO:0000313" key="12">
    <source>
        <dbReference type="EMBL" id="VFT81161.1"/>
    </source>
</evidence>
<keyword evidence="13" id="KW-1185">Reference proteome</keyword>
<reference evidence="11" key="2">
    <citation type="submission" date="2019-06" db="EMBL/GenBank/DDBJ databases">
        <title>Genomics analysis of Aphanomyces spp. identifies a new class of oomycete effector associated with host adaptation.</title>
        <authorList>
            <person name="Gaulin E."/>
        </authorList>
    </citation>
    <scope>NUCLEOTIDE SEQUENCE</scope>
    <source>
        <strain evidence="11">CBS 578.67</strain>
    </source>
</reference>
<dbReference type="CDD" id="cd05927">
    <property type="entry name" value="LC-FACS_euk"/>
    <property type="match status" value="1"/>
</dbReference>
<protein>
    <recommendedName>
        <fullName evidence="6 7">Long-chain-fatty-acid--CoA ligase</fullName>
        <ecNumber evidence="6 7">6.2.1.3</ecNumber>
    </recommendedName>
</protein>
<dbReference type="InterPro" id="IPR017937">
    <property type="entry name" value="Thioredoxin_CS"/>
</dbReference>
<dbReference type="SUPFAM" id="SSF56801">
    <property type="entry name" value="Acetyl-CoA synthetase-like"/>
    <property type="match status" value="1"/>
</dbReference>
<sequence length="857" mass="93060">MLRHVLLATAGVVALGTEVPKLDESILQTYKVPAPNDVEFGRLVAETDVVFAKFFAPWCGHCKSLAPAWKELSATFAPLDNVKVVDVDCDAHGDLCSAHDIQGYPTLKLYRNNQYEEYQGQRTLKALTDFLLARIDAPTYSFAGMGNAPTPVLQAILVVVLTFVLGFASAVYFFCLRPTHRANPPKFYALPDKSTAKRGHGPVYKVGSFPSPKVSLLETLEATVKATPNGPFLGRRPIDAAGHAGPYVWESYGDAYTRIQNFSSGLQHEKMIETNADGHRIVCIFMKNRPEYVLAQYAAFYAGGSFCSLYETLGASSTAFILNQTQIATVVCTSAELKTILELKPLVKTLLFVVLSDVVMTAPADVDAAAALGLKLVTFRAIEQIGATHPRAATHPKVSDLSFLMYTSGTTGDPKGVQLSHGNLLSVAAGAEERLKRGRCVLPFSTQGVHLSYLPLPHILEQLIHAIMVAHGGRIGFFQGDTRKLPDDLAALEPTHFITVPRLLNRMYDKVVQMGKAAGGVKGWLFAHAMETKLANLKHGYQNHPLFDKLIFSKIQKKLGFGRCHFILTGSAPVADDVLAFFRIMLDCPVMEGYGQSECTGASNITDIEDVTTGTVGAPMCCTEVKLISVPEMGYEVTDSVHGDKSPIPVNGRGEICYRGPAVFAGYYKAPDKTAEAIDADGWLHSGDIGVWTLDGRLKIIDRKKNIFKLSQGEYVAPEKIENVLKGSEYVGQSFVYGDSLHSILVGIVVPDAHAIKKLAAKLNVAGTTVAELCKSPEIVATIQKDITAVGKKGGLSGFETVRAIHLHPDAFTVENDMLTPTFKLKRNEAKKMFADEIDALYHKAGDLVAGKNVKQG</sequence>
<dbReference type="InterPro" id="IPR013766">
    <property type="entry name" value="Thioredoxin_domain"/>
</dbReference>
<evidence type="ECO:0000256" key="6">
    <source>
        <dbReference type="ARBA" id="ARBA00026121"/>
    </source>
</evidence>
<feature type="domain" description="Thioredoxin" evidence="10">
    <location>
        <begin position="13"/>
        <end position="136"/>
    </location>
</feature>
<dbReference type="PROSITE" id="PS00194">
    <property type="entry name" value="THIOREDOXIN_1"/>
    <property type="match status" value="1"/>
</dbReference>
<dbReference type="GO" id="GO:0005783">
    <property type="term" value="C:endoplasmic reticulum"/>
    <property type="evidence" value="ECO:0007669"/>
    <property type="project" value="TreeGrafter"/>
</dbReference>
<evidence type="ECO:0000256" key="9">
    <source>
        <dbReference type="SAM" id="SignalP"/>
    </source>
</evidence>
<feature type="chain" id="PRO_5033828614" description="Long-chain-fatty-acid--CoA ligase" evidence="9">
    <location>
        <begin position="17"/>
        <end position="857"/>
    </location>
</feature>
<keyword evidence="8" id="KW-0472">Membrane</keyword>
<evidence type="ECO:0000256" key="8">
    <source>
        <dbReference type="SAM" id="Phobius"/>
    </source>
</evidence>
<dbReference type="GO" id="GO:0016020">
    <property type="term" value="C:membrane"/>
    <property type="evidence" value="ECO:0007669"/>
    <property type="project" value="TreeGrafter"/>
</dbReference>
<reference evidence="12 13" key="1">
    <citation type="submission" date="2019-03" db="EMBL/GenBank/DDBJ databases">
        <authorList>
            <person name="Gaulin E."/>
            <person name="Dumas B."/>
        </authorList>
    </citation>
    <scope>NUCLEOTIDE SEQUENCE [LARGE SCALE GENOMIC DNA]</scope>
    <source>
        <strain evidence="12">CBS 568.67</strain>
    </source>
</reference>
<dbReference type="CDD" id="cd02961">
    <property type="entry name" value="PDI_a_family"/>
    <property type="match status" value="1"/>
</dbReference>
<dbReference type="PRINTS" id="PR00421">
    <property type="entry name" value="THIOREDOXIN"/>
</dbReference>
<dbReference type="Gene3D" id="3.40.30.10">
    <property type="entry name" value="Glutaredoxin"/>
    <property type="match status" value="1"/>
</dbReference>
<dbReference type="InterPro" id="IPR042099">
    <property type="entry name" value="ANL_N_sf"/>
</dbReference>
<keyword evidence="2 7" id="KW-0436">Ligase</keyword>
<dbReference type="Pfam" id="PF00085">
    <property type="entry name" value="Thioredoxin"/>
    <property type="match status" value="1"/>
</dbReference>
<dbReference type="Proteomes" id="UP000332933">
    <property type="component" value="Unassembled WGS sequence"/>
</dbReference>
<dbReference type="EMBL" id="CAADRA010000858">
    <property type="protein sequence ID" value="VFT81161.1"/>
    <property type="molecule type" value="Genomic_DNA"/>
</dbReference>
<gene>
    <name evidence="12" type="primary">Aste57867_4026</name>
    <name evidence="11" type="ORF">As57867_004015</name>
    <name evidence="12" type="ORF">ASTE57867_4026</name>
</gene>
<organism evidence="12 13">
    <name type="scientific">Aphanomyces stellatus</name>
    <dbReference type="NCBI Taxonomy" id="120398"/>
    <lineage>
        <taxon>Eukaryota</taxon>
        <taxon>Sar</taxon>
        <taxon>Stramenopiles</taxon>
        <taxon>Oomycota</taxon>
        <taxon>Saprolegniomycetes</taxon>
        <taxon>Saprolegniales</taxon>
        <taxon>Verrucalvaceae</taxon>
        <taxon>Aphanomyces</taxon>
    </lineage>
</organism>
<dbReference type="OrthoDB" id="189102at2759"/>
<feature type="transmembrane region" description="Helical" evidence="8">
    <location>
        <begin position="152"/>
        <end position="176"/>
    </location>
</feature>
<dbReference type="Pfam" id="PF00501">
    <property type="entry name" value="AMP-binding"/>
    <property type="match status" value="1"/>
</dbReference>
<evidence type="ECO:0000256" key="5">
    <source>
        <dbReference type="ARBA" id="ARBA00022840"/>
    </source>
</evidence>
<dbReference type="InterPro" id="IPR020845">
    <property type="entry name" value="AMP-binding_CS"/>
</dbReference>
<keyword evidence="3 7" id="KW-0547">Nucleotide-binding</keyword>
<feature type="signal peptide" evidence="9">
    <location>
        <begin position="1"/>
        <end position="16"/>
    </location>
</feature>
<dbReference type="PROSITE" id="PS00455">
    <property type="entry name" value="AMP_BINDING"/>
    <property type="match status" value="1"/>
</dbReference>
<evidence type="ECO:0000256" key="7">
    <source>
        <dbReference type="RuleBase" id="RU369030"/>
    </source>
</evidence>
<keyword evidence="9" id="KW-0732">Signal</keyword>
<evidence type="ECO:0000259" key="10">
    <source>
        <dbReference type="PROSITE" id="PS51352"/>
    </source>
</evidence>
<dbReference type="EC" id="6.2.1.3" evidence="6 7"/>
<keyword evidence="8" id="KW-1133">Transmembrane helix</keyword>
<evidence type="ECO:0000256" key="1">
    <source>
        <dbReference type="ARBA" id="ARBA00006432"/>
    </source>
</evidence>
<dbReference type="InterPro" id="IPR045311">
    <property type="entry name" value="LC-FACS_euk"/>
</dbReference>
<dbReference type="Gene3D" id="3.40.50.12780">
    <property type="entry name" value="N-terminal domain of ligase-like"/>
    <property type="match status" value="1"/>
</dbReference>
<evidence type="ECO:0000256" key="4">
    <source>
        <dbReference type="ARBA" id="ARBA00022832"/>
    </source>
</evidence>
<dbReference type="PANTHER" id="PTHR43272">
    <property type="entry name" value="LONG-CHAIN-FATTY-ACID--COA LIGASE"/>
    <property type="match status" value="1"/>
</dbReference>
<proteinExistence type="inferred from homology"/>
<dbReference type="PANTHER" id="PTHR43272:SF33">
    <property type="entry name" value="AMP-BINDING DOMAIN-CONTAINING PROTEIN-RELATED"/>
    <property type="match status" value="1"/>
</dbReference>
<evidence type="ECO:0000256" key="2">
    <source>
        <dbReference type="ARBA" id="ARBA00022598"/>
    </source>
</evidence>